<organism evidence="8 9">
    <name type="scientific">Corynebacterium amycolatum</name>
    <dbReference type="NCBI Taxonomy" id="43765"/>
    <lineage>
        <taxon>Bacteria</taxon>
        <taxon>Bacillati</taxon>
        <taxon>Actinomycetota</taxon>
        <taxon>Actinomycetes</taxon>
        <taxon>Mycobacteriales</taxon>
        <taxon>Corynebacteriaceae</taxon>
        <taxon>Corynebacterium</taxon>
    </lineage>
</organism>
<dbReference type="SUPFAM" id="SSF52540">
    <property type="entry name" value="P-loop containing nucleoside triphosphate hydrolases"/>
    <property type="match status" value="1"/>
</dbReference>
<keyword evidence="1 5" id="KW-0547">Nucleotide-binding</keyword>
<feature type="domain" description="UvrD-like helicase ATP-binding" evidence="7">
    <location>
        <begin position="233"/>
        <end position="662"/>
    </location>
</feature>
<feature type="region of interest" description="Disordered" evidence="6">
    <location>
        <begin position="1"/>
        <end position="41"/>
    </location>
</feature>
<dbReference type="EMBL" id="CP120206">
    <property type="protein sequence ID" value="WET43453.1"/>
    <property type="molecule type" value="Genomic_DNA"/>
</dbReference>
<proteinExistence type="predicted"/>
<dbReference type="InterPro" id="IPR027785">
    <property type="entry name" value="UvrD-like_helicase_C"/>
</dbReference>
<evidence type="ECO:0000256" key="2">
    <source>
        <dbReference type="ARBA" id="ARBA00022801"/>
    </source>
</evidence>
<feature type="binding site" evidence="5">
    <location>
        <begin position="254"/>
        <end position="261"/>
    </location>
    <ligand>
        <name>ATP</name>
        <dbReference type="ChEBI" id="CHEBI:30616"/>
    </ligand>
</feature>
<dbReference type="Pfam" id="PF13245">
    <property type="entry name" value="AAA_19"/>
    <property type="match status" value="1"/>
</dbReference>
<evidence type="ECO:0000313" key="8">
    <source>
        <dbReference type="EMBL" id="WET43453.1"/>
    </source>
</evidence>
<dbReference type="InterPro" id="IPR014016">
    <property type="entry name" value="UvrD-like_ATP-bd"/>
</dbReference>
<dbReference type="Gene3D" id="3.40.50.300">
    <property type="entry name" value="P-loop containing nucleotide triphosphate hydrolases"/>
    <property type="match status" value="3"/>
</dbReference>
<keyword evidence="2 5" id="KW-0378">Hydrolase</keyword>
<feature type="compositionally biased region" description="Low complexity" evidence="6">
    <location>
        <begin position="752"/>
        <end position="765"/>
    </location>
</feature>
<evidence type="ECO:0000256" key="5">
    <source>
        <dbReference type="PROSITE-ProRule" id="PRU00560"/>
    </source>
</evidence>
<feature type="region of interest" description="Disordered" evidence="6">
    <location>
        <begin position="738"/>
        <end position="767"/>
    </location>
</feature>
<dbReference type="Pfam" id="PF13538">
    <property type="entry name" value="UvrD_C_2"/>
    <property type="match status" value="1"/>
</dbReference>
<name>A0AB38XU41_CORAY</name>
<evidence type="ECO:0000256" key="3">
    <source>
        <dbReference type="ARBA" id="ARBA00022806"/>
    </source>
</evidence>
<accession>A0AB38XU41</accession>
<sequence length="838" mass="91774">MASLASEPGQDQTGRIGRTGQAGLPDQASSAPQREEESTLAAEQAYVDRAFSFLDRARERDQEYLRQVMLIDDPDPQARVEREVEYHRLQANLDRYRSAEIGLVFGRIDIDDPDPDNPLAEEGPGATVDKRYIGRIGLSDENDDYRTVIMDWRADGARPFYLATTAHSEGVSLRRHLRTHGRKVRSIDDEWLSGEEADSAHETEVEAGVGGESVLREVMNQARTGHMRGIVETIQREQDLIIRDSTRGTLVVQGGPGTGKTAVALHRVAWLLYTYRDQLAKTGVLIIGPNTTFLDYISRVLPSLGETGVVLTTIADLYPGVRASNALIDGHNPEPLVAQEVKGSMEMLTILREAVRAYQELPAESFEVRNDNIILTITPEMVKAARTRARRTRKPHNLARPIFRDHVVELLAAQMAEVIGADPLGGENLLSVTDVADLRDEIDESGAVADILDELWPALTPEQVLSELLSSREAIDYAASDYDELTREALYRPEGTDWMPSDAPLLDELAELLGPVGEAETDDENWQARVEEAQGALDTLSSSASQDLDDGFEAEILSAYDVIDAEALAERHRERDLRSTAERAAADRLWAYGHVIVDEAQELSAMAWRMLRRRSPNGWMTLVGDVAQTGSPAGAATWDDVLEPIIGSRWHLHELTVNYRTPAEVMEVAASVLAEIDSELEAPQSIRATGRKPVQARTVTEALAHVERVAQPDRLVAVIAPAELLDATRAEVRDFLAGRTGGDGEDGGAGGSNAADATSANDAPATRPNKLTNCAVYDITTSKGLEFDEVIVVAPDQIVAQSPQGLQDLYVALTRATQGLIVVAPQQSSVLPELQWLE</sequence>
<dbReference type="AlphaFoldDB" id="A0AB38XU41"/>
<dbReference type="InterPro" id="IPR000212">
    <property type="entry name" value="DNA_helicase_UvrD/REP"/>
</dbReference>
<dbReference type="Proteomes" id="UP001220238">
    <property type="component" value="Chromosome"/>
</dbReference>
<dbReference type="PROSITE" id="PS51198">
    <property type="entry name" value="UVRD_HELICASE_ATP_BIND"/>
    <property type="match status" value="1"/>
</dbReference>
<dbReference type="GO" id="GO:0005829">
    <property type="term" value="C:cytosol"/>
    <property type="evidence" value="ECO:0007669"/>
    <property type="project" value="TreeGrafter"/>
</dbReference>
<dbReference type="GO" id="GO:0016787">
    <property type="term" value="F:hydrolase activity"/>
    <property type="evidence" value="ECO:0007669"/>
    <property type="project" value="UniProtKB-UniRule"/>
</dbReference>
<dbReference type="InterPro" id="IPR027417">
    <property type="entry name" value="P-loop_NTPase"/>
</dbReference>
<gene>
    <name evidence="8" type="ORF">P2W56_08440</name>
</gene>
<dbReference type="GO" id="GO:0003677">
    <property type="term" value="F:DNA binding"/>
    <property type="evidence" value="ECO:0007669"/>
    <property type="project" value="InterPro"/>
</dbReference>
<dbReference type="GeneID" id="92768796"/>
<dbReference type="GO" id="GO:0005524">
    <property type="term" value="F:ATP binding"/>
    <property type="evidence" value="ECO:0007669"/>
    <property type="project" value="UniProtKB-UniRule"/>
</dbReference>
<protein>
    <submittedName>
        <fullName evidence="8">AAA family ATPase</fullName>
    </submittedName>
</protein>
<evidence type="ECO:0000256" key="4">
    <source>
        <dbReference type="ARBA" id="ARBA00022840"/>
    </source>
</evidence>
<dbReference type="PANTHER" id="PTHR11070:SF45">
    <property type="entry name" value="DNA 3'-5' HELICASE"/>
    <property type="match status" value="1"/>
</dbReference>
<dbReference type="GO" id="GO:0000725">
    <property type="term" value="P:recombinational repair"/>
    <property type="evidence" value="ECO:0007669"/>
    <property type="project" value="TreeGrafter"/>
</dbReference>
<evidence type="ECO:0000313" key="9">
    <source>
        <dbReference type="Proteomes" id="UP001220238"/>
    </source>
</evidence>
<evidence type="ECO:0000259" key="7">
    <source>
        <dbReference type="PROSITE" id="PS51198"/>
    </source>
</evidence>
<keyword evidence="3 5" id="KW-0347">Helicase</keyword>
<dbReference type="PANTHER" id="PTHR11070">
    <property type="entry name" value="UVRD / RECB / PCRA DNA HELICASE FAMILY MEMBER"/>
    <property type="match status" value="1"/>
</dbReference>
<evidence type="ECO:0000256" key="1">
    <source>
        <dbReference type="ARBA" id="ARBA00022741"/>
    </source>
</evidence>
<evidence type="ECO:0000256" key="6">
    <source>
        <dbReference type="SAM" id="MobiDB-lite"/>
    </source>
</evidence>
<reference evidence="8" key="1">
    <citation type="submission" date="2023-03" db="EMBL/GenBank/DDBJ databases">
        <title>Corynebacterium amycolatum SB-1.</title>
        <authorList>
            <person name="Jo H."/>
        </authorList>
    </citation>
    <scope>NUCLEOTIDE SEQUENCE</scope>
    <source>
        <strain evidence="8">SB-1</strain>
    </source>
</reference>
<dbReference type="RefSeq" id="WP_038625656.1">
    <property type="nucleotide sequence ID" value="NZ_CP046975.1"/>
</dbReference>
<keyword evidence="4 5" id="KW-0067">ATP-binding</keyword>
<dbReference type="GO" id="GO:0043138">
    <property type="term" value="F:3'-5' DNA helicase activity"/>
    <property type="evidence" value="ECO:0007669"/>
    <property type="project" value="TreeGrafter"/>
</dbReference>